<comment type="caution">
    <text evidence="2">The sequence shown here is derived from an EMBL/GenBank/DDBJ whole genome shotgun (WGS) entry which is preliminary data.</text>
</comment>
<dbReference type="EMBL" id="CM026431">
    <property type="protein sequence ID" value="KAG0559811.1"/>
    <property type="molecule type" value="Genomic_DNA"/>
</dbReference>
<dbReference type="AlphaFoldDB" id="A0A8T0GJZ7"/>
<evidence type="ECO:0000313" key="3">
    <source>
        <dbReference type="Proteomes" id="UP000822688"/>
    </source>
</evidence>
<dbReference type="Proteomes" id="UP000822688">
    <property type="component" value="Chromosome 10"/>
</dbReference>
<accession>A0A8T0GJZ7</accession>
<gene>
    <name evidence="2" type="ORF">KC19_10G130900</name>
</gene>
<keyword evidence="1" id="KW-1133">Transmembrane helix</keyword>
<proteinExistence type="predicted"/>
<organism evidence="2 3">
    <name type="scientific">Ceratodon purpureus</name>
    <name type="common">Fire moss</name>
    <name type="synonym">Dicranum purpureum</name>
    <dbReference type="NCBI Taxonomy" id="3225"/>
    <lineage>
        <taxon>Eukaryota</taxon>
        <taxon>Viridiplantae</taxon>
        <taxon>Streptophyta</taxon>
        <taxon>Embryophyta</taxon>
        <taxon>Bryophyta</taxon>
        <taxon>Bryophytina</taxon>
        <taxon>Bryopsida</taxon>
        <taxon>Dicranidae</taxon>
        <taxon>Pseudoditrichales</taxon>
        <taxon>Ditrichaceae</taxon>
        <taxon>Ceratodon</taxon>
    </lineage>
</organism>
<reference evidence="2" key="1">
    <citation type="submission" date="2020-06" db="EMBL/GenBank/DDBJ databases">
        <title>WGS assembly of Ceratodon purpureus strain R40.</title>
        <authorList>
            <person name="Carey S.B."/>
            <person name="Jenkins J."/>
            <person name="Shu S."/>
            <person name="Lovell J.T."/>
            <person name="Sreedasyam A."/>
            <person name="Maumus F."/>
            <person name="Tiley G.P."/>
            <person name="Fernandez-Pozo N."/>
            <person name="Barry K."/>
            <person name="Chen C."/>
            <person name="Wang M."/>
            <person name="Lipzen A."/>
            <person name="Daum C."/>
            <person name="Saski C.A."/>
            <person name="Payton A.C."/>
            <person name="Mcbreen J.C."/>
            <person name="Conrad R.E."/>
            <person name="Kollar L.M."/>
            <person name="Olsson S."/>
            <person name="Huttunen S."/>
            <person name="Landis J.B."/>
            <person name="Wickett N.J."/>
            <person name="Johnson M.G."/>
            <person name="Rensing S.A."/>
            <person name="Grimwood J."/>
            <person name="Schmutz J."/>
            <person name="Mcdaniel S.F."/>
        </authorList>
    </citation>
    <scope>NUCLEOTIDE SEQUENCE</scope>
    <source>
        <strain evidence="2">R40</strain>
    </source>
</reference>
<keyword evidence="3" id="KW-1185">Reference proteome</keyword>
<sequence length="214" mass="24577">MECTRGSRLSVKQTFEIHVCVSRPVTGIAASERKKRLRFVLLGSPWFLKPFGMLLWSLLHLLLVVAGVSLIVFSAVYIPAMVLTELALWLSIDIIRMTICAICVCCLLLCGLVLLIWSLMRLSWSLIFEGERSHQIRVACRSFVEWWDINSDLSSESIRLYLMMMLGGLWLHSTCKCVKEHCQEISDDENPWSFIITLGRWCEEVVHMHDTICI</sequence>
<keyword evidence="1" id="KW-0812">Transmembrane</keyword>
<evidence type="ECO:0000313" key="2">
    <source>
        <dbReference type="EMBL" id="KAG0559811.1"/>
    </source>
</evidence>
<evidence type="ECO:0000256" key="1">
    <source>
        <dbReference type="SAM" id="Phobius"/>
    </source>
</evidence>
<keyword evidence="1" id="KW-0472">Membrane</keyword>
<name>A0A8T0GJZ7_CERPU</name>
<feature type="transmembrane region" description="Helical" evidence="1">
    <location>
        <begin position="54"/>
        <end position="82"/>
    </location>
</feature>
<protein>
    <submittedName>
        <fullName evidence="2">Uncharacterized protein</fullName>
    </submittedName>
</protein>
<feature type="transmembrane region" description="Helical" evidence="1">
    <location>
        <begin position="94"/>
        <end position="117"/>
    </location>
</feature>